<name>A0ABW3QFW1_9PSEU</name>
<dbReference type="InterPro" id="IPR007278">
    <property type="entry name" value="DUF397"/>
</dbReference>
<evidence type="ECO:0000313" key="3">
    <source>
        <dbReference type="EMBL" id="MFD1145662.1"/>
    </source>
</evidence>
<keyword evidence="4" id="KW-1185">Reference proteome</keyword>
<organism evidence="3 4">
    <name type="scientific">Saccharothrix hoggarensis</name>
    <dbReference type="NCBI Taxonomy" id="913853"/>
    <lineage>
        <taxon>Bacteria</taxon>
        <taxon>Bacillati</taxon>
        <taxon>Actinomycetota</taxon>
        <taxon>Actinomycetes</taxon>
        <taxon>Pseudonocardiales</taxon>
        <taxon>Pseudonocardiaceae</taxon>
        <taxon>Saccharothrix</taxon>
    </lineage>
</organism>
<sequence length="80" mass="9057">MEHISELSAQLRTRDGTTQWRRSRRCGPNGANCVAVAFLPHDVVGVRDTKNGTRSVVLPFQGRSWARFVIGTRRVARRHT</sequence>
<dbReference type="EMBL" id="JBHTLK010000002">
    <property type="protein sequence ID" value="MFD1145662.1"/>
    <property type="molecule type" value="Genomic_DNA"/>
</dbReference>
<feature type="domain" description="DUF397" evidence="2">
    <location>
        <begin position="19"/>
        <end position="72"/>
    </location>
</feature>
<evidence type="ECO:0000259" key="2">
    <source>
        <dbReference type="Pfam" id="PF04149"/>
    </source>
</evidence>
<comment type="caution">
    <text evidence="3">The sequence shown here is derived from an EMBL/GenBank/DDBJ whole genome shotgun (WGS) entry which is preliminary data.</text>
</comment>
<evidence type="ECO:0000313" key="4">
    <source>
        <dbReference type="Proteomes" id="UP001597168"/>
    </source>
</evidence>
<gene>
    <name evidence="3" type="ORF">ACFQ3T_00830</name>
</gene>
<dbReference type="RefSeq" id="WP_380718600.1">
    <property type="nucleotide sequence ID" value="NZ_JBHTLK010000002.1"/>
</dbReference>
<feature type="compositionally biased region" description="Polar residues" evidence="1">
    <location>
        <begin position="7"/>
        <end position="20"/>
    </location>
</feature>
<accession>A0ABW3QFW1</accession>
<dbReference type="Pfam" id="PF04149">
    <property type="entry name" value="DUF397"/>
    <property type="match status" value="1"/>
</dbReference>
<protein>
    <submittedName>
        <fullName evidence="3">DUF397 domain-containing protein</fullName>
    </submittedName>
</protein>
<dbReference type="Proteomes" id="UP001597168">
    <property type="component" value="Unassembled WGS sequence"/>
</dbReference>
<proteinExistence type="predicted"/>
<feature type="region of interest" description="Disordered" evidence="1">
    <location>
        <begin position="1"/>
        <end position="25"/>
    </location>
</feature>
<evidence type="ECO:0000256" key="1">
    <source>
        <dbReference type="SAM" id="MobiDB-lite"/>
    </source>
</evidence>
<reference evidence="4" key="1">
    <citation type="journal article" date="2019" name="Int. J. Syst. Evol. Microbiol.">
        <title>The Global Catalogue of Microorganisms (GCM) 10K type strain sequencing project: providing services to taxonomists for standard genome sequencing and annotation.</title>
        <authorList>
            <consortium name="The Broad Institute Genomics Platform"/>
            <consortium name="The Broad Institute Genome Sequencing Center for Infectious Disease"/>
            <person name="Wu L."/>
            <person name="Ma J."/>
        </authorList>
    </citation>
    <scope>NUCLEOTIDE SEQUENCE [LARGE SCALE GENOMIC DNA]</scope>
    <source>
        <strain evidence="4">CCUG 60214</strain>
    </source>
</reference>